<feature type="modified residue" description="4-aspartylphosphate" evidence="8">
    <location>
        <position position="53"/>
    </location>
</feature>
<dbReference type="SUPFAM" id="SSF46894">
    <property type="entry name" value="C-terminal effector domain of the bipartite response regulators"/>
    <property type="match status" value="1"/>
</dbReference>
<reference evidence="13" key="1">
    <citation type="submission" date="2016-10" db="EMBL/GenBank/DDBJ databases">
        <authorList>
            <person name="Varghese N."/>
        </authorList>
    </citation>
    <scope>NUCLEOTIDE SEQUENCE [LARGE SCALE GENOMIC DNA]</scope>
    <source>
        <strain evidence="13">ACV-9</strain>
    </source>
</reference>
<dbReference type="PROSITE" id="PS51755">
    <property type="entry name" value="OMPR_PHOB"/>
    <property type="match status" value="1"/>
</dbReference>
<name>A0A1H7LG78_9FIRM</name>
<keyword evidence="4" id="KW-0805">Transcription regulation</keyword>
<evidence type="ECO:0000256" key="2">
    <source>
        <dbReference type="ARBA" id="ARBA00022553"/>
    </source>
</evidence>
<gene>
    <name evidence="12" type="ORF">SAMN02910377_02349</name>
</gene>
<feature type="domain" description="Response regulatory" evidence="10">
    <location>
        <begin position="5"/>
        <end position="117"/>
    </location>
</feature>
<protein>
    <recommendedName>
        <fullName evidence="1">Stage 0 sporulation protein A homolog</fullName>
    </recommendedName>
</protein>
<feature type="domain" description="OmpR/PhoB-type" evidence="11">
    <location>
        <begin position="132"/>
        <end position="236"/>
    </location>
</feature>
<dbReference type="Pfam" id="PF00486">
    <property type="entry name" value="Trans_reg_C"/>
    <property type="match status" value="1"/>
</dbReference>
<dbReference type="PANTHER" id="PTHR48111:SF2">
    <property type="entry name" value="RESPONSE REGULATOR SAER"/>
    <property type="match status" value="1"/>
</dbReference>
<evidence type="ECO:0000313" key="12">
    <source>
        <dbReference type="EMBL" id="SEK97942.1"/>
    </source>
</evidence>
<dbReference type="SMART" id="SM00862">
    <property type="entry name" value="Trans_reg_C"/>
    <property type="match status" value="1"/>
</dbReference>
<dbReference type="RefSeq" id="WP_074791995.1">
    <property type="nucleotide sequence ID" value="NZ_FNZX01000016.1"/>
</dbReference>
<dbReference type="InterPro" id="IPR036388">
    <property type="entry name" value="WH-like_DNA-bd_sf"/>
</dbReference>
<dbReference type="Gene3D" id="3.40.50.2300">
    <property type="match status" value="1"/>
</dbReference>
<dbReference type="Proteomes" id="UP000182321">
    <property type="component" value="Unassembled WGS sequence"/>
</dbReference>
<organism evidence="12 13">
    <name type="scientific">Pseudobutyrivibrio ruminis</name>
    <dbReference type="NCBI Taxonomy" id="46206"/>
    <lineage>
        <taxon>Bacteria</taxon>
        <taxon>Bacillati</taxon>
        <taxon>Bacillota</taxon>
        <taxon>Clostridia</taxon>
        <taxon>Lachnospirales</taxon>
        <taxon>Lachnospiraceae</taxon>
        <taxon>Pseudobutyrivibrio</taxon>
    </lineage>
</organism>
<dbReference type="PANTHER" id="PTHR48111">
    <property type="entry name" value="REGULATOR OF RPOS"/>
    <property type="match status" value="1"/>
</dbReference>
<keyword evidence="6" id="KW-0804">Transcription</keyword>
<dbReference type="InterPro" id="IPR016032">
    <property type="entry name" value="Sig_transdc_resp-reg_C-effctor"/>
</dbReference>
<evidence type="ECO:0000256" key="7">
    <source>
        <dbReference type="ARBA" id="ARBA00024867"/>
    </source>
</evidence>
<dbReference type="InterPro" id="IPR001867">
    <property type="entry name" value="OmpR/PhoB-type_DNA-bd"/>
</dbReference>
<dbReference type="EMBL" id="FNZX01000016">
    <property type="protein sequence ID" value="SEK97942.1"/>
    <property type="molecule type" value="Genomic_DNA"/>
</dbReference>
<sequence>MGNQKILVVDDNEEIRNILHILLESEGYQILEACDGETALTMVDDSIDLIILDIMMPGISGLDVCKKIRETYQMPILFLTAKGTDSDKSLGLLIGADDYLSKPFSHSELTARVKSMLRRYYVYQGKKEAVSDNYYTYNIFKVAKDRNEVFVISPDGQETSIDLSELEYQIFKLLIESPGRVFPAQLIYETIWNEPYFYSSNATIMVHIRNLRTKIEDDPSNPVHLLTVWGKGYKLQ</sequence>
<feature type="DNA-binding region" description="OmpR/PhoB-type" evidence="9">
    <location>
        <begin position="132"/>
        <end position="236"/>
    </location>
</feature>
<dbReference type="CDD" id="cd00383">
    <property type="entry name" value="trans_reg_C"/>
    <property type="match status" value="1"/>
</dbReference>
<dbReference type="SMART" id="SM00448">
    <property type="entry name" value="REC"/>
    <property type="match status" value="1"/>
</dbReference>
<evidence type="ECO:0000256" key="9">
    <source>
        <dbReference type="PROSITE-ProRule" id="PRU01091"/>
    </source>
</evidence>
<dbReference type="AlphaFoldDB" id="A0A1H7LG78"/>
<dbReference type="Gene3D" id="6.10.250.690">
    <property type="match status" value="1"/>
</dbReference>
<dbReference type="GO" id="GO:0000156">
    <property type="term" value="F:phosphorelay response regulator activity"/>
    <property type="evidence" value="ECO:0007669"/>
    <property type="project" value="TreeGrafter"/>
</dbReference>
<evidence type="ECO:0000313" key="13">
    <source>
        <dbReference type="Proteomes" id="UP000182321"/>
    </source>
</evidence>
<dbReference type="InterPro" id="IPR001789">
    <property type="entry name" value="Sig_transdc_resp-reg_receiver"/>
</dbReference>
<keyword evidence="2 8" id="KW-0597">Phosphoprotein</keyword>
<evidence type="ECO:0000256" key="3">
    <source>
        <dbReference type="ARBA" id="ARBA00023012"/>
    </source>
</evidence>
<accession>A0A1H7LG78</accession>
<dbReference type="FunFam" id="3.40.50.2300:FF:000001">
    <property type="entry name" value="DNA-binding response regulator PhoB"/>
    <property type="match status" value="1"/>
</dbReference>
<evidence type="ECO:0000256" key="6">
    <source>
        <dbReference type="ARBA" id="ARBA00023163"/>
    </source>
</evidence>
<dbReference type="InterPro" id="IPR039420">
    <property type="entry name" value="WalR-like"/>
</dbReference>
<dbReference type="GO" id="GO:0032993">
    <property type="term" value="C:protein-DNA complex"/>
    <property type="evidence" value="ECO:0007669"/>
    <property type="project" value="TreeGrafter"/>
</dbReference>
<dbReference type="PROSITE" id="PS50110">
    <property type="entry name" value="RESPONSE_REGULATORY"/>
    <property type="match status" value="1"/>
</dbReference>
<evidence type="ECO:0000259" key="11">
    <source>
        <dbReference type="PROSITE" id="PS51755"/>
    </source>
</evidence>
<dbReference type="GO" id="GO:0000976">
    <property type="term" value="F:transcription cis-regulatory region binding"/>
    <property type="evidence" value="ECO:0007669"/>
    <property type="project" value="TreeGrafter"/>
</dbReference>
<proteinExistence type="predicted"/>
<dbReference type="Gene3D" id="1.10.10.10">
    <property type="entry name" value="Winged helix-like DNA-binding domain superfamily/Winged helix DNA-binding domain"/>
    <property type="match status" value="1"/>
</dbReference>
<dbReference type="Pfam" id="PF00072">
    <property type="entry name" value="Response_reg"/>
    <property type="match status" value="1"/>
</dbReference>
<dbReference type="InterPro" id="IPR011006">
    <property type="entry name" value="CheY-like_superfamily"/>
</dbReference>
<evidence type="ECO:0000256" key="4">
    <source>
        <dbReference type="ARBA" id="ARBA00023015"/>
    </source>
</evidence>
<keyword evidence="3" id="KW-0902">Two-component regulatory system</keyword>
<keyword evidence="5 9" id="KW-0238">DNA-binding</keyword>
<keyword evidence="13" id="KW-1185">Reference proteome</keyword>
<dbReference type="GO" id="GO:0006355">
    <property type="term" value="P:regulation of DNA-templated transcription"/>
    <property type="evidence" value="ECO:0007669"/>
    <property type="project" value="InterPro"/>
</dbReference>
<dbReference type="GO" id="GO:0005829">
    <property type="term" value="C:cytosol"/>
    <property type="evidence" value="ECO:0007669"/>
    <property type="project" value="TreeGrafter"/>
</dbReference>
<evidence type="ECO:0000256" key="1">
    <source>
        <dbReference type="ARBA" id="ARBA00018672"/>
    </source>
</evidence>
<evidence type="ECO:0000256" key="8">
    <source>
        <dbReference type="PROSITE-ProRule" id="PRU00169"/>
    </source>
</evidence>
<comment type="function">
    <text evidence="7">May play the central regulatory role in sporulation. It may be an element of the effector pathway responsible for the activation of sporulation genes in response to nutritional stress. Spo0A may act in concert with spo0H (a sigma factor) to control the expression of some genes that are critical to the sporulation process.</text>
</comment>
<evidence type="ECO:0000256" key="5">
    <source>
        <dbReference type="ARBA" id="ARBA00023125"/>
    </source>
</evidence>
<evidence type="ECO:0000259" key="10">
    <source>
        <dbReference type="PROSITE" id="PS50110"/>
    </source>
</evidence>
<dbReference type="SUPFAM" id="SSF52172">
    <property type="entry name" value="CheY-like"/>
    <property type="match status" value="1"/>
</dbReference>